<dbReference type="EMBL" id="CP010554">
    <property type="protein sequence ID" value="AJP48857.1"/>
    <property type="molecule type" value="Genomic_DNA"/>
</dbReference>
<dbReference type="FunFam" id="3.40.309.10:FF:000012">
    <property type="entry name" value="Betaine aldehyde dehydrogenase"/>
    <property type="match status" value="1"/>
</dbReference>
<dbReference type="HOGENOM" id="CLU_005391_0_2_4"/>
<evidence type="ECO:0000256" key="3">
    <source>
        <dbReference type="ARBA" id="ARBA00024226"/>
    </source>
</evidence>
<dbReference type="InterPro" id="IPR016161">
    <property type="entry name" value="Ald_DH/histidinol_DH"/>
</dbReference>
<dbReference type="EC" id="1.2.1.3" evidence="3"/>
<dbReference type="CDD" id="cd07138">
    <property type="entry name" value="ALDH_CddD_SSP0762"/>
    <property type="match status" value="1"/>
</dbReference>
<dbReference type="PROSITE" id="PS00687">
    <property type="entry name" value="ALDEHYDE_DEHYDR_GLU"/>
    <property type="match status" value="1"/>
</dbReference>
<dbReference type="PANTHER" id="PTHR42804">
    <property type="entry name" value="ALDEHYDE DEHYDROGENASE"/>
    <property type="match status" value="1"/>
</dbReference>
<evidence type="ECO:0000256" key="5">
    <source>
        <dbReference type="PROSITE-ProRule" id="PRU10007"/>
    </source>
</evidence>
<evidence type="ECO:0000256" key="4">
    <source>
        <dbReference type="ARBA" id="ARBA00049194"/>
    </source>
</evidence>
<dbReference type="InterPro" id="IPR016162">
    <property type="entry name" value="Ald_DH_N"/>
</dbReference>
<evidence type="ECO:0000259" key="7">
    <source>
        <dbReference type="Pfam" id="PF00171"/>
    </source>
</evidence>
<reference evidence="8 9" key="1">
    <citation type="journal article" date="2015" name="Genome Announc.">
        <title>Complete Genome Sequence of a Novel Bacterium within the Family Rhodocyclaceae That Degrades Polycyclic Aromatic Hydrocarbons.</title>
        <authorList>
            <person name="Singleton D.R."/>
            <person name="Dickey A.N."/>
            <person name="Scholl E.H."/>
            <person name="Wright F.A."/>
            <person name="Aitken M.D."/>
        </authorList>
    </citation>
    <scope>NUCLEOTIDE SEQUENCE [LARGE SCALE GENOMIC DNA]</scope>
    <source>
        <strain evidence="9">PG1-Ca6</strain>
    </source>
</reference>
<dbReference type="InterPro" id="IPR015590">
    <property type="entry name" value="Aldehyde_DH_dom"/>
</dbReference>
<dbReference type="InterPro" id="IPR029510">
    <property type="entry name" value="Ald_DH_CS_GLU"/>
</dbReference>
<sequence length="474" mass="50613">MHIQNKFFINGEWVAADATARIDIFNPATDERLGSVPDANAVDVDRAVTAARGAQEAWRRVLPQARADFIDRICAGLKARTEELTDLIAADIGMPRKMGRRMQVGLPIQILEVCARHAREFSFEERVGNSLVLREPVGVAACITPWNYPLFQIATKLGPALATGCTVVWKPSEVAPLAAFVLAEIIQEAGLPPGVFNLITGYGPTAGEALVIHPEVNLISMTGSTRAGARIGALAAERMKRVTLELGGKSAAVVLDDADLEAAVRATVNSCFLNSGQTCLALTRLIVPEARYAEAARIATEVAARFTVGDPLSDTAKLGPLVSTAQRDRVVSMIRQGIAQGAELLCGGPERPAGLDRGCYVQPTVFGRVAPDSVIAQEEIFGPVLSIITYRDEEEAIAIANGTAYGLSGAVWSADSARALRVARRLQTGQVKINGGAFNIEAPFGGYKQSGLGREMGRYGLDEFLQYKSLQLSA</sequence>
<protein>
    <recommendedName>
        <fullName evidence="3">aldehyde dehydrogenase (NAD(+))</fullName>
        <ecNumber evidence="3">1.2.1.3</ecNumber>
    </recommendedName>
</protein>
<comment type="similarity">
    <text evidence="1 6">Belongs to the aldehyde dehydrogenase family.</text>
</comment>
<keyword evidence="9" id="KW-1185">Reference proteome</keyword>
<dbReference type="FunFam" id="3.40.605.10:FF:000007">
    <property type="entry name" value="NAD/NADP-dependent betaine aldehyde dehydrogenase"/>
    <property type="match status" value="1"/>
</dbReference>
<dbReference type="Gene3D" id="3.40.605.10">
    <property type="entry name" value="Aldehyde Dehydrogenase, Chain A, domain 1"/>
    <property type="match status" value="1"/>
</dbReference>
<dbReference type="InterPro" id="IPR016160">
    <property type="entry name" value="Ald_DH_CS_CYS"/>
</dbReference>
<dbReference type="SUPFAM" id="SSF53720">
    <property type="entry name" value="ALDH-like"/>
    <property type="match status" value="1"/>
</dbReference>
<dbReference type="InterPro" id="IPR016163">
    <property type="entry name" value="Ald_DH_C"/>
</dbReference>
<keyword evidence="2 6" id="KW-0560">Oxidoreductase</keyword>
<evidence type="ECO:0000256" key="2">
    <source>
        <dbReference type="ARBA" id="ARBA00023002"/>
    </source>
</evidence>
<accession>A0A0C5J168</accession>
<gene>
    <name evidence="8" type="ORF">PG1C_11295</name>
</gene>
<dbReference type="AlphaFoldDB" id="A0A0C5J168"/>
<dbReference type="Proteomes" id="UP000061603">
    <property type="component" value="Chromosome"/>
</dbReference>
<dbReference type="KEGG" id="rbu:PG1C_11295"/>
<evidence type="ECO:0000256" key="6">
    <source>
        <dbReference type="RuleBase" id="RU003345"/>
    </source>
</evidence>
<dbReference type="FunFam" id="3.40.605.10:FF:000026">
    <property type="entry name" value="Aldehyde dehydrogenase, putative"/>
    <property type="match status" value="1"/>
</dbReference>
<comment type="catalytic activity">
    <reaction evidence="4">
        <text>an aldehyde + NAD(+) + H2O = a carboxylate + NADH + 2 H(+)</text>
        <dbReference type="Rhea" id="RHEA:16185"/>
        <dbReference type="ChEBI" id="CHEBI:15377"/>
        <dbReference type="ChEBI" id="CHEBI:15378"/>
        <dbReference type="ChEBI" id="CHEBI:17478"/>
        <dbReference type="ChEBI" id="CHEBI:29067"/>
        <dbReference type="ChEBI" id="CHEBI:57540"/>
        <dbReference type="ChEBI" id="CHEBI:57945"/>
        <dbReference type="EC" id="1.2.1.3"/>
    </reaction>
</comment>
<evidence type="ECO:0000256" key="1">
    <source>
        <dbReference type="ARBA" id="ARBA00009986"/>
    </source>
</evidence>
<dbReference type="GO" id="GO:0004029">
    <property type="term" value="F:aldehyde dehydrogenase (NAD+) activity"/>
    <property type="evidence" value="ECO:0007669"/>
    <property type="project" value="UniProtKB-EC"/>
</dbReference>
<name>A0A0C5J168_9PROT</name>
<dbReference type="RefSeq" id="WP_202634904.1">
    <property type="nucleotide sequence ID" value="NZ_CP010554.1"/>
</dbReference>
<dbReference type="Gene3D" id="3.40.309.10">
    <property type="entry name" value="Aldehyde Dehydrogenase, Chain A, domain 2"/>
    <property type="match status" value="1"/>
</dbReference>
<dbReference type="STRING" id="1565605.PG1C_11295"/>
<dbReference type="PROSITE" id="PS00070">
    <property type="entry name" value="ALDEHYDE_DEHYDR_CYS"/>
    <property type="match status" value="1"/>
</dbReference>
<feature type="domain" description="Aldehyde dehydrogenase" evidence="7">
    <location>
        <begin position="13"/>
        <end position="469"/>
    </location>
</feature>
<organism evidence="8 9">
    <name type="scientific">Rugosibacter aromaticivorans</name>
    <dbReference type="NCBI Taxonomy" id="1565605"/>
    <lineage>
        <taxon>Bacteria</taxon>
        <taxon>Pseudomonadati</taxon>
        <taxon>Pseudomonadota</taxon>
        <taxon>Betaproteobacteria</taxon>
        <taxon>Nitrosomonadales</taxon>
        <taxon>Sterolibacteriaceae</taxon>
        <taxon>Rugosibacter</taxon>
    </lineage>
</organism>
<dbReference type="PATRIC" id="fig|1565605.3.peg.2399"/>
<dbReference type="PANTHER" id="PTHR42804:SF1">
    <property type="entry name" value="ALDEHYDE DEHYDROGENASE-RELATED"/>
    <property type="match status" value="1"/>
</dbReference>
<evidence type="ECO:0000313" key="8">
    <source>
        <dbReference type="EMBL" id="AJP48857.1"/>
    </source>
</evidence>
<evidence type="ECO:0000313" key="9">
    <source>
        <dbReference type="Proteomes" id="UP000061603"/>
    </source>
</evidence>
<feature type="active site" evidence="5">
    <location>
        <position position="245"/>
    </location>
</feature>
<dbReference type="Pfam" id="PF00171">
    <property type="entry name" value="Aldedh"/>
    <property type="match status" value="1"/>
</dbReference>
<proteinExistence type="inferred from homology"/>